<dbReference type="InterPro" id="IPR053202">
    <property type="entry name" value="EGF_Rcpt_Signaling_Reg"/>
</dbReference>
<gene>
    <name evidence="3" type="ORF">RN001_011829</name>
</gene>
<dbReference type="GO" id="GO:0016197">
    <property type="term" value="P:endosomal transport"/>
    <property type="evidence" value="ECO:0007669"/>
    <property type="project" value="TreeGrafter"/>
</dbReference>
<dbReference type="GO" id="GO:0031902">
    <property type="term" value="C:late endosome membrane"/>
    <property type="evidence" value="ECO:0007669"/>
    <property type="project" value="TreeGrafter"/>
</dbReference>
<evidence type="ECO:0000313" key="3">
    <source>
        <dbReference type="EMBL" id="KAK4875407.1"/>
    </source>
</evidence>
<dbReference type="AlphaFoldDB" id="A0AAN7PTH1"/>
<keyword evidence="1" id="KW-0812">Transmembrane</keyword>
<evidence type="ECO:0000259" key="2">
    <source>
        <dbReference type="Pfam" id="PF16064"/>
    </source>
</evidence>
<dbReference type="Pfam" id="PF16064">
    <property type="entry name" value="DUF4806"/>
    <property type="match status" value="1"/>
</dbReference>
<comment type="caution">
    <text evidence="3">The sequence shown here is derived from an EMBL/GenBank/DDBJ whole genome shotgun (WGS) entry which is preliminary data.</text>
</comment>
<sequence>MSLPNRNVTAPATITPQNCPQPPPTKMRYMLPTISSLKNFLPALTFLVAFATVMAVLVIHMNNTATRHHQFRVNMSRDNEFLGVAQDNPELITYIREVHLTPAVEPHHKPLETLGPFPTEDTAYILKLLNNKKEGIFIEAGAYSDGKVSKTEYLEKKLSWHGLLIQPEPTHYFKLKRHNRGRSQAIHACLSSTPYPKEVTFHQEDRDGVKINQINTNTIDDPDWFNTRVKCFPFYSLLLAMNITSVDLFILESGGTELQVLQTIPFDRVQVEIIDIQLQTTDLEKETIKKFLATKSYMFMQNFNSSYKRFTFPVDTTEEVCNVHKDPQSNANSVPSVTFYSNREGGTVHTDDVHSISSRSIPTGSSGVFPNHDQHTELLQTILKTQIEIKFEINESRKKVDKIENKEINQNKVDFRLQTTTFVDKLPINNLSEIDEIEDLIKNEEIFNELVNFLYLVGGENYVRMVNSVMKKLLRHEVAVKFSGVGKKQKLPFCNLKIYKAVHMAIRKRHNSTTDQEIQKTVSLYLAQSKARLSSSKTRRFLDNQEKV</sequence>
<accession>A0AAN7PTH1</accession>
<keyword evidence="1" id="KW-0472">Membrane</keyword>
<dbReference type="EMBL" id="JARPUR010000005">
    <property type="protein sequence ID" value="KAK4875407.1"/>
    <property type="molecule type" value="Genomic_DNA"/>
</dbReference>
<dbReference type="GO" id="GO:0005789">
    <property type="term" value="C:endoplasmic reticulum membrane"/>
    <property type="evidence" value="ECO:0007669"/>
    <property type="project" value="TreeGrafter"/>
</dbReference>
<proteinExistence type="predicted"/>
<dbReference type="GO" id="GO:0005886">
    <property type="term" value="C:plasma membrane"/>
    <property type="evidence" value="ECO:0007669"/>
    <property type="project" value="TreeGrafter"/>
</dbReference>
<feature type="domain" description="DUF4806" evidence="2">
    <location>
        <begin position="425"/>
        <end position="498"/>
    </location>
</feature>
<feature type="transmembrane region" description="Helical" evidence="1">
    <location>
        <begin position="40"/>
        <end position="59"/>
    </location>
</feature>
<dbReference type="PANTHER" id="PTHR34009">
    <property type="entry name" value="PROTEIN STAR"/>
    <property type="match status" value="1"/>
</dbReference>
<dbReference type="InterPro" id="IPR032071">
    <property type="entry name" value="DUF4806"/>
</dbReference>
<dbReference type="GO" id="GO:0006888">
    <property type="term" value="P:endoplasmic reticulum to Golgi vesicle-mediated transport"/>
    <property type="evidence" value="ECO:0007669"/>
    <property type="project" value="TreeGrafter"/>
</dbReference>
<dbReference type="GO" id="GO:0005794">
    <property type="term" value="C:Golgi apparatus"/>
    <property type="evidence" value="ECO:0007669"/>
    <property type="project" value="TreeGrafter"/>
</dbReference>
<keyword evidence="1" id="KW-1133">Transmembrane helix</keyword>
<name>A0AAN7PTH1_9COLE</name>
<keyword evidence="4" id="KW-1185">Reference proteome</keyword>
<protein>
    <recommendedName>
        <fullName evidence="2">DUF4806 domain-containing protein</fullName>
    </recommendedName>
</protein>
<evidence type="ECO:0000256" key="1">
    <source>
        <dbReference type="SAM" id="Phobius"/>
    </source>
</evidence>
<dbReference type="PANTHER" id="PTHR34009:SF2">
    <property type="entry name" value="PROTEIN STAR"/>
    <property type="match status" value="1"/>
</dbReference>
<evidence type="ECO:0000313" key="4">
    <source>
        <dbReference type="Proteomes" id="UP001353858"/>
    </source>
</evidence>
<reference evidence="4" key="1">
    <citation type="submission" date="2023-01" db="EMBL/GenBank/DDBJ databases">
        <title>Key to firefly adult light organ development and bioluminescence: homeobox transcription factors regulate luciferase expression and transportation to peroxisome.</title>
        <authorList>
            <person name="Fu X."/>
        </authorList>
    </citation>
    <scope>NUCLEOTIDE SEQUENCE [LARGE SCALE GENOMIC DNA]</scope>
</reference>
<organism evidence="3 4">
    <name type="scientific">Aquatica leii</name>
    <dbReference type="NCBI Taxonomy" id="1421715"/>
    <lineage>
        <taxon>Eukaryota</taxon>
        <taxon>Metazoa</taxon>
        <taxon>Ecdysozoa</taxon>
        <taxon>Arthropoda</taxon>
        <taxon>Hexapoda</taxon>
        <taxon>Insecta</taxon>
        <taxon>Pterygota</taxon>
        <taxon>Neoptera</taxon>
        <taxon>Endopterygota</taxon>
        <taxon>Coleoptera</taxon>
        <taxon>Polyphaga</taxon>
        <taxon>Elateriformia</taxon>
        <taxon>Elateroidea</taxon>
        <taxon>Lampyridae</taxon>
        <taxon>Luciolinae</taxon>
        <taxon>Aquatica</taxon>
    </lineage>
</organism>
<dbReference type="Proteomes" id="UP001353858">
    <property type="component" value="Unassembled WGS sequence"/>
</dbReference>